<dbReference type="RefSeq" id="WP_189057810.1">
    <property type="nucleotide sequence ID" value="NZ_BMMK01000011.1"/>
</dbReference>
<reference evidence="1" key="1">
    <citation type="journal article" date="2014" name="Int. J. Syst. Evol. Microbiol.">
        <title>Complete genome sequence of Corynebacterium casei LMG S-19264T (=DSM 44701T), isolated from a smear-ripened cheese.</title>
        <authorList>
            <consortium name="US DOE Joint Genome Institute (JGI-PGF)"/>
            <person name="Walter F."/>
            <person name="Albersmeier A."/>
            <person name="Kalinowski J."/>
            <person name="Ruckert C."/>
        </authorList>
    </citation>
    <scope>NUCLEOTIDE SEQUENCE</scope>
    <source>
        <strain evidence="1">CGMCC 4.5737</strain>
    </source>
</reference>
<dbReference type="InterPro" id="IPR027417">
    <property type="entry name" value="P-loop_NTPase"/>
</dbReference>
<protein>
    <submittedName>
        <fullName evidence="1">Uncharacterized protein</fullName>
    </submittedName>
</protein>
<name>A0A8J3FUK1_9PSEU</name>
<sequence length="183" mass="21108">MIIGLSGYAQVGKDTVGSILIEHAVFERVSFADKVREVALAINPDICFDYWHSNLRQLVETKGWEEAKKIEDVRRFLQRLGTEAIREHLGEDAWVNAALPDYREYCSSHAGVVVTDVRFPNEAARIKDLDGEVWRVERPGYGPVNNHPSETAMDEWPFDRHIRNDGSLEDLKWSVFRAYMEMR</sequence>
<dbReference type="SUPFAM" id="SSF52540">
    <property type="entry name" value="P-loop containing nucleoside triphosphate hydrolases"/>
    <property type="match status" value="1"/>
</dbReference>
<dbReference type="Proteomes" id="UP000637578">
    <property type="component" value="Unassembled WGS sequence"/>
</dbReference>
<proteinExistence type="predicted"/>
<dbReference type="Gene3D" id="3.40.50.300">
    <property type="entry name" value="P-loop containing nucleotide triphosphate hydrolases"/>
    <property type="match status" value="1"/>
</dbReference>
<organism evidence="1 2">
    <name type="scientific">Longimycelium tulufanense</name>
    <dbReference type="NCBI Taxonomy" id="907463"/>
    <lineage>
        <taxon>Bacteria</taxon>
        <taxon>Bacillati</taxon>
        <taxon>Actinomycetota</taxon>
        <taxon>Actinomycetes</taxon>
        <taxon>Pseudonocardiales</taxon>
        <taxon>Pseudonocardiaceae</taxon>
        <taxon>Longimycelium</taxon>
    </lineage>
</organism>
<dbReference type="InterPro" id="IPR048444">
    <property type="entry name" value="DNMK"/>
</dbReference>
<gene>
    <name evidence="1" type="ORF">GCM10012275_28620</name>
</gene>
<dbReference type="Pfam" id="PF21448">
    <property type="entry name" value="DNMK"/>
    <property type="match status" value="1"/>
</dbReference>
<dbReference type="AlphaFoldDB" id="A0A8J3FUK1"/>
<comment type="caution">
    <text evidence="1">The sequence shown here is derived from an EMBL/GenBank/DDBJ whole genome shotgun (WGS) entry which is preliminary data.</text>
</comment>
<reference evidence="1" key="2">
    <citation type="submission" date="2020-09" db="EMBL/GenBank/DDBJ databases">
        <authorList>
            <person name="Sun Q."/>
            <person name="Zhou Y."/>
        </authorList>
    </citation>
    <scope>NUCLEOTIDE SEQUENCE</scope>
    <source>
        <strain evidence="1">CGMCC 4.5737</strain>
    </source>
</reference>
<accession>A0A8J3FUK1</accession>
<evidence type="ECO:0000313" key="1">
    <source>
        <dbReference type="EMBL" id="GGM55792.1"/>
    </source>
</evidence>
<keyword evidence="2" id="KW-1185">Reference proteome</keyword>
<dbReference type="EMBL" id="BMMK01000011">
    <property type="protein sequence ID" value="GGM55792.1"/>
    <property type="molecule type" value="Genomic_DNA"/>
</dbReference>
<evidence type="ECO:0000313" key="2">
    <source>
        <dbReference type="Proteomes" id="UP000637578"/>
    </source>
</evidence>